<dbReference type="GO" id="GO:0046983">
    <property type="term" value="F:protein dimerization activity"/>
    <property type="evidence" value="ECO:0007669"/>
    <property type="project" value="InterPro"/>
</dbReference>
<organism evidence="2 3">
    <name type="scientific">Cyphomyrmex costatus</name>
    <dbReference type="NCBI Taxonomy" id="456900"/>
    <lineage>
        <taxon>Eukaryota</taxon>
        <taxon>Metazoa</taxon>
        <taxon>Ecdysozoa</taxon>
        <taxon>Arthropoda</taxon>
        <taxon>Hexapoda</taxon>
        <taxon>Insecta</taxon>
        <taxon>Pterygota</taxon>
        <taxon>Neoptera</taxon>
        <taxon>Endopterygota</taxon>
        <taxon>Hymenoptera</taxon>
        <taxon>Apocrita</taxon>
        <taxon>Aculeata</taxon>
        <taxon>Formicoidea</taxon>
        <taxon>Formicidae</taxon>
        <taxon>Myrmicinae</taxon>
        <taxon>Cyphomyrmex</taxon>
    </lineage>
</organism>
<dbReference type="InterPro" id="IPR012337">
    <property type="entry name" value="RNaseH-like_sf"/>
</dbReference>
<keyword evidence="3" id="KW-1185">Reference proteome</keyword>
<dbReference type="EMBL" id="KQ978400">
    <property type="protein sequence ID" value="KYM94191.1"/>
    <property type="molecule type" value="Genomic_DNA"/>
</dbReference>
<gene>
    <name evidence="2" type="ORF">ALC62_15185</name>
</gene>
<dbReference type="STRING" id="456900.A0A151I7S9"/>
<reference evidence="2 3" key="1">
    <citation type="submission" date="2016-03" db="EMBL/GenBank/DDBJ databases">
        <title>Cyphomyrmex costatus WGS genome.</title>
        <authorList>
            <person name="Nygaard S."/>
            <person name="Hu H."/>
            <person name="Boomsma J."/>
            <person name="Zhang G."/>
        </authorList>
    </citation>
    <scope>NUCLEOTIDE SEQUENCE [LARGE SCALE GENOMIC DNA]</scope>
    <source>
        <strain evidence="2">MS0001</strain>
        <tissue evidence="2">Whole body</tissue>
    </source>
</reference>
<dbReference type="Proteomes" id="UP000078542">
    <property type="component" value="Unassembled WGS sequence"/>
</dbReference>
<feature type="domain" description="HAT C-terminal dimerisation" evidence="1">
    <location>
        <begin position="7"/>
        <end position="57"/>
    </location>
</feature>
<dbReference type="Pfam" id="PF05699">
    <property type="entry name" value="Dimer_Tnp_hAT"/>
    <property type="match status" value="1"/>
</dbReference>
<proteinExistence type="predicted"/>
<dbReference type="AlphaFoldDB" id="A0A151I7S9"/>
<name>A0A151I7S9_9HYME</name>
<evidence type="ECO:0000313" key="2">
    <source>
        <dbReference type="EMBL" id="KYM94191.1"/>
    </source>
</evidence>
<evidence type="ECO:0000313" key="3">
    <source>
        <dbReference type="Proteomes" id="UP000078542"/>
    </source>
</evidence>
<protein>
    <recommendedName>
        <fullName evidence="1">HAT C-terminal dimerisation domain-containing protein</fullName>
    </recommendedName>
</protein>
<evidence type="ECO:0000259" key="1">
    <source>
        <dbReference type="Pfam" id="PF05699"/>
    </source>
</evidence>
<sequence>MKLSLSNLYKLMCCIYAIPITSSASERAFSSAGLLITAKRSALKPSKSNKILFIHDNFQLIKDVYLKSIK</sequence>
<dbReference type="InterPro" id="IPR008906">
    <property type="entry name" value="HATC_C_dom"/>
</dbReference>
<accession>A0A151I7S9</accession>
<dbReference type="SUPFAM" id="SSF53098">
    <property type="entry name" value="Ribonuclease H-like"/>
    <property type="match status" value="1"/>
</dbReference>